<dbReference type="SUPFAM" id="SSF56672">
    <property type="entry name" value="DNA/RNA polymerases"/>
    <property type="match status" value="1"/>
</dbReference>
<dbReference type="GO" id="GO:0008270">
    <property type="term" value="F:zinc ion binding"/>
    <property type="evidence" value="ECO:0007669"/>
    <property type="project" value="UniProtKB-KW"/>
</dbReference>
<feature type="domain" description="Integrase catalytic" evidence="8">
    <location>
        <begin position="468"/>
        <end position="639"/>
    </location>
</feature>
<keyword evidence="3" id="KW-0064">Aspartyl protease</keyword>
<feature type="compositionally biased region" description="Basic residues" evidence="6">
    <location>
        <begin position="202"/>
        <end position="213"/>
    </location>
</feature>
<dbReference type="InterPro" id="IPR039537">
    <property type="entry name" value="Retrotran_Ty1/copia-like"/>
</dbReference>
<name>A0AAV0F6Q5_9ASTE</name>
<dbReference type="InterPro" id="IPR013103">
    <property type="entry name" value="RVT_2"/>
</dbReference>
<evidence type="ECO:0000256" key="6">
    <source>
        <dbReference type="SAM" id="MobiDB-lite"/>
    </source>
</evidence>
<dbReference type="Gene3D" id="3.30.420.10">
    <property type="entry name" value="Ribonuclease H-like superfamily/Ribonuclease H"/>
    <property type="match status" value="1"/>
</dbReference>
<dbReference type="InterPro" id="IPR036875">
    <property type="entry name" value="Znf_CCHC_sf"/>
</dbReference>
<organism evidence="9 10">
    <name type="scientific">Cuscuta epithymum</name>
    <dbReference type="NCBI Taxonomy" id="186058"/>
    <lineage>
        <taxon>Eukaryota</taxon>
        <taxon>Viridiplantae</taxon>
        <taxon>Streptophyta</taxon>
        <taxon>Embryophyta</taxon>
        <taxon>Tracheophyta</taxon>
        <taxon>Spermatophyta</taxon>
        <taxon>Magnoliopsida</taxon>
        <taxon>eudicotyledons</taxon>
        <taxon>Gunneridae</taxon>
        <taxon>Pentapetalae</taxon>
        <taxon>asterids</taxon>
        <taxon>lamiids</taxon>
        <taxon>Solanales</taxon>
        <taxon>Convolvulaceae</taxon>
        <taxon>Cuscuteae</taxon>
        <taxon>Cuscuta</taxon>
        <taxon>Cuscuta subgen. Cuscuta</taxon>
    </lineage>
</organism>
<gene>
    <name evidence="9" type="ORF">CEPIT_LOCUS31188</name>
</gene>
<dbReference type="Pfam" id="PF25597">
    <property type="entry name" value="SH3_retrovirus"/>
    <property type="match status" value="1"/>
</dbReference>
<dbReference type="GO" id="GO:0004190">
    <property type="term" value="F:aspartic-type endopeptidase activity"/>
    <property type="evidence" value="ECO:0007669"/>
    <property type="project" value="UniProtKB-KW"/>
</dbReference>
<evidence type="ECO:0000313" key="10">
    <source>
        <dbReference type="Proteomes" id="UP001152523"/>
    </source>
</evidence>
<reference evidence="9" key="1">
    <citation type="submission" date="2022-07" db="EMBL/GenBank/DDBJ databases">
        <authorList>
            <person name="Macas J."/>
            <person name="Novak P."/>
            <person name="Neumann P."/>
        </authorList>
    </citation>
    <scope>NUCLEOTIDE SEQUENCE</scope>
</reference>
<accession>A0AAV0F6Q5</accession>
<dbReference type="Proteomes" id="UP001152523">
    <property type="component" value="Unassembled WGS sequence"/>
</dbReference>
<dbReference type="InterPro" id="IPR054722">
    <property type="entry name" value="PolX-like_BBD"/>
</dbReference>
<dbReference type="GO" id="GO:0015074">
    <property type="term" value="P:DNA integration"/>
    <property type="evidence" value="ECO:0007669"/>
    <property type="project" value="InterPro"/>
</dbReference>
<feature type="compositionally biased region" description="Polar residues" evidence="6">
    <location>
        <begin position="744"/>
        <end position="753"/>
    </location>
</feature>
<feature type="region of interest" description="Disordered" evidence="6">
    <location>
        <begin position="714"/>
        <end position="771"/>
    </location>
</feature>
<dbReference type="InterPro" id="IPR001878">
    <property type="entry name" value="Znf_CCHC"/>
</dbReference>
<keyword evidence="4" id="KW-0378">Hydrolase</keyword>
<dbReference type="EMBL" id="CAMAPF010000964">
    <property type="protein sequence ID" value="CAH9131150.1"/>
    <property type="molecule type" value="Genomic_DNA"/>
</dbReference>
<dbReference type="Pfam" id="PF14223">
    <property type="entry name" value="Retrotran_gag_2"/>
    <property type="match status" value="1"/>
</dbReference>
<dbReference type="GO" id="GO:0003676">
    <property type="term" value="F:nucleic acid binding"/>
    <property type="evidence" value="ECO:0007669"/>
    <property type="project" value="InterPro"/>
</dbReference>
<dbReference type="InterPro" id="IPR025724">
    <property type="entry name" value="GAG-pre-integrase_dom"/>
</dbReference>
<dbReference type="InterPro" id="IPR036397">
    <property type="entry name" value="RNaseH_sf"/>
</dbReference>
<dbReference type="SUPFAM" id="SSF57756">
    <property type="entry name" value="Retrovirus zinc finger-like domains"/>
    <property type="match status" value="1"/>
</dbReference>
<dbReference type="Pfam" id="PF00098">
    <property type="entry name" value="zf-CCHC"/>
    <property type="match status" value="1"/>
</dbReference>
<dbReference type="SUPFAM" id="SSF53098">
    <property type="entry name" value="Ribonuclease H-like"/>
    <property type="match status" value="1"/>
</dbReference>
<dbReference type="Gene3D" id="4.10.60.10">
    <property type="entry name" value="Zinc finger, CCHC-type"/>
    <property type="match status" value="1"/>
</dbReference>
<dbReference type="Pfam" id="PF00665">
    <property type="entry name" value="rve"/>
    <property type="match status" value="1"/>
</dbReference>
<dbReference type="SMART" id="SM00343">
    <property type="entry name" value="ZnF_C2HC"/>
    <property type="match status" value="1"/>
</dbReference>
<dbReference type="PANTHER" id="PTHR42648">
    <property type="entry name" value="TRANSPOSASE, PUTATIVE-RELATED"/>
    <property type="match status" value="1"/>
</dbReference>
<dbReference type="PANTHER" id="PTHR42648:SF28">
    <property type="entry name" value="TRANSPOSON-ENCODED PROTEIN WITH RIBONUCLEASE H-LIKE AND RETROVIRUS ZINC FINGER-LIKE DOMAINS"/>
    <property type="match status" value="1"/>
</dbReference>
<feature type="compositionally biased region" description="Basic and acidic residues" evidence="6">
    <location>
        <begin position="754"/>
        <end position="767"/>
    </location>
</feature>
<dbReference type="Pfam" id="PF07727">
    <property type="entry name" value="RVT_2"/>
    <property type="match status" value="1"/>
</dbReference>
<dbReference type="InterPro" id="IPR001584">
    <property type="entry name" value="Integrase_cat-core"/>
</dbReference>
<dbReference type="Pfam" id="PF22936">
    <property type="entry name" value="Pol_BBD"/>
    <property type="match status" value="1"/>
</dbReference>
<evidence type="ECO:0000313" key="9">
    <source>
        <dbReference type="EMBL" id="CAH9131150.1"/>
    </source>
</evidence>
<dbReference type="PROSITE" id="PS50158">
    <property type="entry name" value="ZF_CCHC"/>
    <property type="match status" value="1"/>
</dbReference>
<sequence length="1359" mass="154678">MASNLYGMMPFNGKTDFDIWKQKIKCVLIQQKVFRAVTNQYLETEDKPKQVEMNETACSTIYLNLSDSVLRKVGVIESAKALWDKLESLYTDTSLPGKLFLLEKFFRFRLDLTKDIDENLDVFNKLIQNIKQAGDKHIDDYTAIVLLNAIPDSYNDVKSAIKYGRDDITLDIVINGLRSKELDLKHSRSHHRESGEALLVRGRSKSRSRHPKKDNHDKGNKQTGKKRFKSRKRVCYNCGNPGHYIKDCTQPKKNDQANVVTNKDVEDDVFMVCDEANSVLSSLTETEWLIDSGCTYHMTPFRNLFSSYSLCDTGFVSLADSKRCKVLGIGDICLKFENGTVFQIKNVRHVPDLRHNLFSVSAFEEGGLEGKWGNGCKKILKNSLVLFKALKQNNLYVVHAKPFSENANAVLNDKSVLWHQRLGHMSNKGLNILHKNGCFGTDLVSPIPFCEGCVLGKQHRVQFPVSSYPSEPKSKTVLDYIHADVWGPSSVPTHGGRRYFLSIIDDFSRKVWVCLLEHKSDVYIKFKEWKIMIENQTGCKVKTLRTDNGLEFCNNDMDKLCIENGIRRHKTVPYTPQQNGLAERMNRTLLDKVRSMLATSGLRKKFWGEAVNTAVYLINRSPSVPLGGKTPESVFSRKPIDLSNLRVFGCAAFVHQQTDKLDPRSKKCVFLGYPEGVKGYRVWDRNQPGFKVIISRNVVFNEIDFPCLVKTVTDHQTEPDGTPPSEVEPIQPAPTPLFNESEPQDNSDLTNTMHDTHSTHSEVEQHTDSNNSKTMHEVFTENESVDNSHDIEDQGLEGYQLARDRVRRNIRKISDSMTDYAFHLYDTSLFAFSVFETLDLNEPKTYQEALASKESKNWLSAMRSEIDSLKLNKTWTLVPRAPNCSVVECKWLFKVKEEPNDIRFKARLVAKGFTQKEGVDYAEIFAPVVKFTTIRLMLALVAHNDWEMKQMDVTTAFLHGELDKQIFMTQPEGFVDPKYPRHVCLLRKALYGLKQSPRQWNIKFDQCMTSLSFKRSDSDPCMYFKNTDSVLVFLLIYVDDMLIISPSVNAIKNVQKCLCENFAMKDLGDAKRILGIDIIRDRSRCTLTLNQVSYLDKVLKKFNMNSALPVNVPLAPHFVLSKDQSPKTGPETDMMKSVPYSNAIGSVMYLMVSTRPDIAYAVSCLSRYMANPGMPHWNALKWLLRYLKGTTSHGLVFSKSDSGICLTGYVDSNYANDRDNRKSTTSYIFTLCGSCISWKSQLQPIVALSTTESEYVAATEAFKEAIWLKRILSEIGFLRQVVTVYSDSQSAIQLCKNPVFHDRTKHIDVRFHFIRDIVDKGGVKLCKIASEFNPADMGTKCLTFEKLFSCKRILNLDCG</sequence>
<evidence type="ECO:0000256" key="5">
    <source>
        <dbReference type="PROSITE-ProRule" id="PRU00047"/>
    </source>
</evidence>
<keyword evidence="5" id="KW-0863">Zinc-finger</keyword>
<keyword evidence="1" id="KW-0645">Protease</keyword>
<evidence type="ECO:0000256" key="1">
    <source>
        <dbReference type="ARBA" id="ARBA00022670"/>
    </source>
</evidence>
<feature type="region of interest" description="Disordered" evidence="6">
    <location>
        <begin position="185"/>
        <end position="229"/>
    </location>
</feature>
<evidence type="ECO:0000256" key="3">
    <source>
        <dbReference type="ARBA" id="ARBA00022750"/>
    </source>
</evidence>
<evidence type="ECO:0000259" key="7">
    <source>
        <dbReference type="PROSITE" id="PS50158"/>
    </source>
</evidence>
<comment type="caution">
    <text evidence="9">The sequence shown here is derived from an EMBL/GenBank/DDBJ whole genome shotgun (WGS) entry which is preliminary data.</text>
</comment>
<dbReference type="InterPro" id="IPR043502">
    <property type="entry name" value="DNA/RNA_pol_sf"/>
</dbReference>
<protein>
    <submittedName>
        <fullName evidence="9">Uncharacterized protein</fullName>
    </submittedName>
</protein>
<keyword evidence="5" id="KW-0862">Zinc</keyword>
<keyword evidence="10" id="KW-1185">Reference proteome</keyword>
<keyword evidence="2" id="KW-0479">Metal-binding</keyword>
<evidence type="ECO:0000259" key="8">
    <source>
        <dbReference type="PROSITE" id="PS50994"/>
    </source>
</evidence>
<feature type="domain" description="CCHC-type" evidence="7">
    <location>
        <begin position="235"/>
        <end position="250"/>
    </location>
</feature>
<dbReference type="InterPro" id="IPR057670">
    <property type="entry name" value="SH3_retrovirus"/>
</dbReference>
<dbReference type="PROSITE" id="PS50994">
    <property type="entry name" value="INTEGRASE"/>
    <property type="match status" value="1"/>
</dbReference>
<dbReference type="Pfam" id="PF13976">
    <property type="entry name" value="gag_pre-integrs"/>
    <property type="match status" value="1"/>
</dbReference>
<dbReference type="InterPro" id="IPR012337">
    <property type="entry name" value="RNaseH-like_sf"/>
</dbReference>
<evidence type="ECO:0000256" key="4">
    <source>
        <dbReference type="ARBA" id="ARBA00022801"/>
    </source>
</evidence>
<dbReference type="GO" id="GO:0006508">
    <property type="term" value="P:proteolysis"/>
    <property type="evidence" value="ECO:0007669"/>
    <property type="project" value="UniProtKB-KW"/>
</dbReference>
<proteinExistence type="predicted"/>
<evidence type="ECO:0000256" key="2">
    <source>
        <dbReference type="ARBA" id="ARBA00022723"/>
    </source>
</evidence>
<dbReference type="CDD" id="cd09272">
    <property type="entry name" value="RNase_HI_RT_Ty1"/>
    <property type="match status" value="1"/>
</dbReference>